<dbReference type="AlphaFoldDB" id="A0A419F377"/>
<feature type="domain" description="ParB-like N-terminal" evidence="1">
    <location>
        <begin position="3"/>
        <end position="94"/>
    </location>
</feature>
<dbReference type="GO" id="GO:0007059">
    <property type="term" value="P:chromosome segregation"/>
    <property type="evidence" value="ECO:0007669"/>
    <property type="project" value="TreeGrafter"/>
</dbReference>
<dbReference type="Pfam" id="PF02195">
    <property type="entry name" value="ParB_N"/>
    <property type="match status" value="1"/>
</dbReference>
<dbReference type="PANTHER" id="PTHR33375:SF1">
    <property type="entry name" value="CHROMOSOME-PARTITIONING PROTEIN PARB-RELATED"/>
    <property type="match status" value="1"/>
</dbReference>
<organism evidence="2 3">
    <name type="scientific">Candidatus Abyssobacteria bacterium SURF_17</name>
    <dbReference type="NCBI Taxonomy" id="2093361"/>
    <lineage>
        <taxon>Bacteria</taxon>
        <taxon>Pseudomonadati</taxon>
        <taxon>Candidatus Hydrogenedentota</taxon>
        <taxon>Candidatus Abyssobacteria</taxon>
    </lineage>
</organism>
<dbReference type="InterPro" id="IPR036086">
    <property type="entry name" value="ParB/Sulfiredoxin_sf"/>
</dbReference>
<proteinExistence type="predicted"/>
<dbReference type="GO" id="GO:0045881">
    <property type="term" value="P:positive regulation of sporulation resulting in formation of a cellular spore"/>
    <property type="evidence" value="ECO:0007669"/>
    <property type="project" value="TreeGrafter"/>
</dbReference>
<evidence type="ECO:0000313" key="2">
    <source>
        <dbReference type="EMBL" id="RJP72735.1"/>
    </source>
</evidence>
<dbReference type="PANTHER" id="PTHR33375">
    <property type="entry name" value="CHROMOSOME-PARTITIONING PROTEIN PARB-RELATED"/>
    <property type="match status" value="1"/>
</dbReference>
<accession>A0A419F377</accession>
<reference evidence="2 3" key="1">
    <citation type="journal article" date="2017" name="ISME J.">
        <title>Energy and carbon metabolisms in a deep terrestrial subsurface fluid microbial community.</title>
        <authorList>
            <person name="Momper L."/>
            <person name="Jungbluth S.P."/>
            <person name="Lee M.D."/>
            <person name="Amend J.P."/>
        </authorList>
    </citation>
    <scope>NUCLEOTIDE SEQUENCE [LARGE SCALE GENOMIC DNA]</scope>
    <source>
        <strain evidence="2">SURF_17</strain>
    </source>
</reference>
<evidence type="ECO:0000313" key="3">
    <source>
        <dbReference type="Proteomes" id="UP000285961"/>
    </source>
</evidence>
<dbReference type="Gene3D" id="3.90.1530.10">
    <property type="entry name" value="Conserved hypothetical protein from pyrococcus furiosus pfu- 392566-001, ParB domain"/>
    <property type="match status" value="1"/>
</dbReference>
<dbReference type="SUPFAM" id="SSF110849">
    <property type="entry name" value="ParB/Sulfiredoxin"/>
    <property type="match status" value="1"/>
</dbReference>
<dbReference type="GO" id="GO:0005694">
    <property type="term" value="C:chromosome"/>
    <property type="evidence" value="ECO:0007669"/>
    <property type="project" value="TreeGrafter"/>
</dbReference>
<name>A0A419F377_9BACT</name>
<gene>
    <name evidence="2" type="ORF">C4532_05510</name>
</gene>
<protein>
    <recommendedName>
        <fullName evidence="1">ParB-like N-terminal domain-containing protein</fullName>
    </recommendedName>
</protein>
<dbReference type="InterPro" id="IPR050336">
    <property type="entry name" value="Chromosome_partition/occlusion"/>
</dbReference>
<evidence type="ECO:0000259" key="1">
    <source>
        <dbReference type="SMART" id="SM00470"/>
    </source>
</evidence>
<comment type="caution">
    <text evidence="2">The sequence shown here is derived from an EMBL/GenBank/DDBJ whole genome shotgun (WGS) entry which is preliminary data.</text>
</comment>
<sequence length="202" mass="23001">MYEKLPIELLEPHPNNANRISKMFAKKLRHNIEQLGMYETLTVRPHPRENGKFEILNGNARIEALRALGASNVKCEIWKVSDSEAQLFLALLNRLRGSDVAELRMNLLFDLLREYPKEYLAAHIPETVPYLTRLESLGEEPEKAHEELQALGTDIVIVNYYLTAEQHRVVTTALDTVSQRFGLSDSSEALAKLASLYLEQVT</sequence>
<dbReference type="SMART" id="SM00470">
    <property type="entry name" value="ParB"/>
    <property type="match status" value="1"/>
</dbReference>
<dbReference type="EMBL" id="QZKI01000040">
    <property type="protein sequence ID" value="RJP72735.1"/>
    <property type="molecule type" value="Genomic_DNA"/>
</dbReference>
<dbReference type="InterPro" id="IPR003115">
    <property type="entry name" value="ParB_N"/>
</dbReference>
<dbReference type="Proteomes" id="UP000285961">
    <property type="component" value="Unassembled WGS sequence"/>
</dbReference>